<name>A0A9N8HL11_9STRA</name>
<dbReference type="Pfam" id="PF03407">
    <property type="entry name" value="Nucleotid_trans"/>
    <property type="match status" value="1"/>
</dbReference>
<feature type="chain" id="PRO_5040508689" evidence="2">
    <location>
        <begin position="16"/>
        <end position="630"/>
    </location>
</feature>
<dbReference type="InterPro" id="IPR052636">
    <property type="entry name" value="UDP-D-xylose:L-fucose_XylT"/>
</dbReference>
<dbReference type="PANTHER" id="PTHR47032:SF1">
    <property type="entry name" value="UDP-D-XYLOSE:L-FUCOSE ALPHA-1,3-D-XYLOSYLTRANSFERASE-RELATED"/>
    <property type="match status" value="1"/>
</dbReference>
<protein>
    <submittedName>
        <fullName evidence="4">Nucleotide-diphospho-sugar transferase</fullName>
    </submittedName>
</protein>
<proteinExistence type="predicted"/>
<dbReference type="OrthoDB" id="540503at2759"/>
<gene>
    <name evidence="4" type="ORF">SEMRO_791_G202960.1</name>
</gene>
<evidence type="ECO:0000256" key="1">
    <source>
        <dbReference type="SAM" id="MobiDB-lite"/>
    </source>
</evidence>
<keyword evidence="4" id="KW-0808">Transferase</keyword>
<evidence type="ECO:0000313" key="5">
    <source>
        <dbReference type="Proteomes" id="UP001153069"/>
    </source>
</evidence>
<dbReference type="GO" id="GO:0016757">
    <property type="term" value="F:glycosyltransferase activity"/>
    <property type="evidence" value="ECO:0007669"/>
    <property type="project" value="TreeGrafter"/>
</dbReference>
<feature type="compositionally biased region" description="Low complexity" evidence="1">
    <location>
        <begin position="119"/>
        <end position="130"/>
    </location>
</feature>
<dbReference type="Proteomes" id="UP001153069">
    <property type="component" value="Unassembled WGS sequence"/>
</dbReference>
<feature type="compositionally biased region" description="Acidic residues" evidence="1">
    <location>
        <begin position="76"/>
        <end position="111"/>
    </location>
</feature>
<dbReference type="EMBL" id="CAICTM010000790">
    <property type="protein sequence ID" value="CAB9516552.1"/>
    <property type="molecule type" value="Genomic_DNA"/>
</dbReference>
<sequence>MLLLIFTNGASFMAGTFYASNAAIASQFPNQQKLAIQPLESSSCPPVKCPPIPQLSCPPCPEQPQLSCPPCREEPADANEEEEESAPAEENEEDEEDEDETEETEEAEETPLEQRRAESSSNNKQQQPKSLVFPEIVNRFAVGAAFTTKENFTATFDLGMPVEYSQKEGEKGVMIIYSSPQALPRKFGNTKAGNSNDPMRILSAQEATENCDYMNVIMTYHEGKRRQCLAIVPQYESFHIQKWLRVPEKGPSMGSFHPLRMVPRGKSMNGENAFHPPAHEKHTKKAWKMLEGYLDSVDDVIAELKPIVQKIASNNAIVVMVCNFGQSQLLLNFACSARAKGLDVSNVLVFATDQETQDLAVSIGLTSFFDKRNFGSMPKKAAKTYGDGIFTNMMLSKVICVHLASLVGVDFLFQDVDVMWYRNPLQFFQNNTSPIRHFDAYFQDDGSRSLRFAPFCANSGFYFIRNNPRTRYFLTSFLMQSDLVLRSFSHQSAMIAILSEHSSLLGLRVKVLPPEEFPSGFIYHRKKGRGHYGNYFTDLFKGKQKPWVLHMSWTKNKNNKVLYYKQLDQWYLQDKCMDKKVSEIALPSGSGFVDNCCSAESLFSCHYRDKPSSRPCKDSPALDKNGQSFW</sequence>
<feature type="region of interest" description="Disordered" evidence="1">
    <location>
        <begin position="63"/>
        <end position="130"/>
    </location>
</feature>
<dbReference type="InterPro" id="IPR005069">
    <property type="entry name" value="Nucl-diP-sugar_transferase"/>
</dbReference>
<comment type="caution">
    <text evidence="4">The sequence shown here is derived from an EMBL/GenBank/DDBJ whole genome shotgun (WGS) entry which is preliminary data.</text>
</comment>
<dbReference type="GO" id="GO:0005794">
    <property type="term" value="C:Golgi apparatus"/>
    <property type="evidence" value="ECO:0007669"/>
    <property type="project" value="TreeGrafter"/>
</dbReference>
<evidence type="ECO:0000256" key="2">
    <source>
        <dbReference type="SAM" id="SignalP"/>
    </source>
</evidence>
<dbReference type="PANTHER" id="PTHR47032">
    <property type="entry name" value="UDP-D-XYLOSE:L-FUCOSE ALPHA-1,3-D-XYLOSYLTRANSFERASE-RELATED"/>
    <property type="match status" value="1"/>
</dbReference>
<organism evidence="4 5">
    <name type="scientific">Seminavis robusta</name>
    <dbReference type="NCBI Taxonomy" id="568900"/>
    <lineage>
        <taxon>Eukaryota</taxon>
        <taxon>Sar</taxon>
        <taxon>Stramenopiles</taxon>
        <taxon>Ochrophyta</taxon>
        <taxon>Bacillariophyta</taxon>
        <taxon>Bacillariophyceae</taxon>
        <taxon>Bacillariophycidae</taxon>
        <taxon>Naviculales</taxon>
        <taxon>Naviculaceae</taxon>
        <taxon>Seminavis</taxon>
    </lineage>
</organism>
<dbReference type="AlphaFoldDB" id="A0A9N8HL11"/>
<reference evidence="4" key="1">
    <citation type="submission" date="2020-06" db="EMBL/GenBank/DDBJ databases">
        <authorList>
            <consortium name="Plant Systems Biology data submission"/>
        </authorList>
    </citation>
    <scope>NUCLEOTIDE SEQUENCE</scope>
    <source>
        <strain evidence="4">D6</strain>
    </source>
</reference>
<feature type="domain" description="Nucleotide-diphospho-sugar transferase" evidence="3">
    <location>
        <begin position="344"/>
        <end position="561"/>
    </location>
</feature>
<feature type="signal peptide" evidence="2">
    <location>
        <begin position="1"/>
        <end position="15"/>
    </location>
</feature>
<accession>A0A9N8HL11</accession>
<evidence type="ECO:0000259" key="3">
    <source>
        <dbReference type="Pfam" id="PF03407"/>
    </source>
</evidence>
<keyword evidence="2" id="KW-0732">Signal</keyword>
<evidence type="ECO:0000313" key="4">
    <source>
        <dbReference type="EMBL" id="CAB9516552.1"/>
    </source>
</evidence>
<keyword evidence="5" id="KW-1185">Reference proteome</keyword>